<reference evidence="1" key="1">
    <citation type="submission" date="2022-11" db="EMBL/GenBank/DDBJ databases">
        <title>Genome Sequence of Boeremia exigua.</title>
        <authorList>
            <person name="Buettner E."/>
        </authorList>
    </citation>
    <scope>NUCLEOTIDE SEQUENCE</scope>
    <source>
        <strain evidence="1">CU02</strain>
    </source>
</reference>
<comment type="caution">
    <text evidence="1">The sequence shown here is derived from an EMBL/GenBank/DDBJ whole genome shotgun (WGS) entry which is preliminary data.</text>
</comment>
<keyword evidence="2" id="KW-1185">Reference proteome</keyword>
<evidence type="ECO:0000313" key="2">
    <source>
        <dbReference type="Proteomes" id="UP001153331"/>
    </source>
</evidence>
<name>A0ACC2ILK6_9PLEO</name>
<evidence type="ECO:0000313" key="1">
    <source>
        <dbReference type="EMBL" id="KAJ8115944.1"/>
    </source>
</evidence>
<dbReference type="EMBL" id="JAPHNI010000115">
    <property type="protein sequence ID" value="KAJ8115944.1"/>
    <property type="molecule type" value="Genomic_DNA"/>
</dbReference>
<dbReference type="Proteomes" id="UP001153331">
    <property type="component" value="Unassembled WGS sequence"/>
</dbReference>
<protein>
    <submittedName>
        <fullName evidence="1">Uncharacterized protein</fullName>
    </submittedName>
</protein>
<proteinExistence type="predicted"/>
<accession>A0ACC2ILK6</accession>
<gene>
    <name evidence="1" type="ORF">OPT61_g2529</name>
</gene>
<organism evidence="1 2">
    <name type="scientific">Boeremia exigua</name>
    <dbReference type="NCBI Taxonomy" id="749465"/>
    <lineage>
        <taxon>Eukaryota</taxon>
        <taxon>Fungi</taxon>
        <taxon>Dikarya</taxon>
        <taxon>Ascomycota</taxon>
        <taxon>Pezizomycotina</taxon>
        <taxon>Dothideomycetes</taxon>
        <taxon>Pleosporomycetidae</taxon>
        <taxon>Pleosporales</taxon>
        <taxon>Pleosporineae</taxon>
        <taxon>Didymellaceae</taxon>
        <taxon>Boeremia</taxon>
    </lineage>
</organism>
<sequence>MPPSFLDLPRELRDQIYDALWLSTPKITLLDHPSMGRIVACYKSQPTPETALPTWLLTNKQILSEATAQMTRHGTWIIRLRSEYDAQRTGRVLSPDLARRLTVTLTHPLEGPRPRWPHVVQEAVLSPSKENIKCLARVLEQVSRSNNARDVRLVLELVREEPHVRVDLSSMEAASCLRPELQKLEVVVMREQVYRAYSEGFVETVAAEVKRVGNKVMGSDEDPSVCGFFHGSGFVYTFDKTGEMGLCRVDSAVAEVGC</sequence>